<gene>
    <name evidence="5" type="ORF">AFK24_14175</name>
</gene>
<dbReference type="PATRIC" id="fig|317.243.peg.588"/>
<dbReference type="SMART" id="SM00895">
    <property type="entry name" value="FCD"/>
    <property type="match status" value="1"/>
</dbReference>
<dbReference type="Pfam" id="PF00392">
    <property type="entry name" value="GntR"/>
    <property type="match status" value="1"/>
</dbReference>
<dbReference type="InterPro" id="IPR036390">
    <property type="entry name" value="WH_DNA-bd_sf"/>
</dbReference>
<evidence type="ECO:0000259" key="4">
    <source>
        <dbReference type="PROSITE" id="PS50949"/>
    </source>
</evidence>
<dbReference type="Gene3D" id="1.10.10.10">
    <property type="entry name" value="Winged helix-like DNA-binding domain superfamily/Winged helix DNA-binding domain"/>
    <property type="match status" value="1"/>
</dbReference>
<dbReference type="EMBL" id="LGSI01000044">
    <property type="protein sequence ID" value="OCR24434.1"/>
    <property type="molecule type" value="Genomic_DNA"/>
</dbReference>
<dbReference type="SUPFAM" id="SSF48008">
    <property type="entry name" value="GntR ligand-binding domain-like"/>
    <property type="match status" value="1"/>
</dbReference>
<dbReference type="PANTHER" id="PTHR43537">
    <property type="entry name" value="TRANSCRIPTIONAL REGULATOR, GNTR FAMILY"/>
    <property type="match status" value="1"/>
</dbReference>
<dbReference type="SUPFAM" id="SSF46785">
    <property type="entry name" value="Winged helix' DNA-binding domain"/>
    <property type="match status" value="1"/>
</dbReference>
<keyword evidence="2" id="KW-0238">DNA-binding</keyword>
<dbReference type="AlphaFoldDB" id="A0A1C7Z317"/>
<dbReference type="OrthoDB" id="9799812at2"/>
<dbReference type="Pfam" id="PF07729">
    <property type="entry name" value="FCD"/>
    <property type="match status" value="1"/>
</dbReference>
<dbReference type="InterPro" id="IPR008920">
    <property type="entry name" value="TF_FadR/GntR_C"/>
</dbReference>
<dbReference type="SMART" id="SM00345">
    <property type="entry name" value="HTH_GNTR"/>
    <property type="match status" value="1"/>
</dbReference>
<reference evidence="5 6" key="1">
    <citation type="submission" date="2015-07" db="EMBL/GenBank/DDBJ databases">
        <title>Draft genome sequence of a diazotrophic, plant growth-promoting rhizobacterium of the Pseudomonas syringae complex.</title>
        <authorList>
            <person name="Patten C.L."/>
            <person name="Jeong H."/>
        </authorList>
    </citation>
    <scope>NUCLEOTIDE SEQUENCE [LARGE SCALE GENOMIC DNA]</scope>
    <source>
        <strain evidence="5 6">GR12-2</strain>
    </source>
</reference>
<evidence type="ECO:0000256" key="2">
    <source>
        <dbReference type="ARBA" id="ARBA00023125"/>
    </source>
</evidence>
<dbReference type="GO" id="GO:0003677">
    <property type="term" value="F:DNA binding"/>
    <property type="evidence" value="ECO:0007669"/>
    <property type="project" value="UniProtKB-KW"/>
</dbReference>
<comment type="caution">
    <text evidence="5">The sequence shown here is derived from an EMBL/GenBank/DDBJ whole genome shotgun (WGS) entry which is preliminary data.</text>
</comment>
<organism evidence="5 6">
    <name type="scientific">Pseudomonas syringae</name>
    <dbReference type="NCBI Taxonomy" id="317"/>
    <lineage>
        <taxon>Bacteria</taxon>
        <taxon>Pseudomonadati</taxon>
        <taxon>Pseudomonadota</taxon>
        <taxon>Gammaproteobacteria</taxon>
        <taxon>Pseudomonadales</taxon>
        <taxon>Pseudomonadaceae</taxon>
        <taxon>Pseudomonas</taxon>
    </lineage>
</organism>
<name>A0A1C7Z317_PSESX</name>
<dbReference type="GO" id="GO:0003700">
    <property type="term" value="F:DNA-binding transcription factor activity"/>
    <property type="evidence" value="ECO:0007669"/>
    <property type="project" value="InterPro"/>
</dbReference>
<keyword evidence="3" id="KW-0804">Transcription</keyword>
<dbReference type="Proteomes" id="UP000093104">
    <property type="component" value="Unassembled WGS sequence"/>
</dbReference>
<dbReference type="PANTHER" id="PTHR43537:SF50">
    <property type="entry name" value="TRANSCRIPTIONAL REGULATORY PROTEIN"/>
    <property type="match status" value="1"/>
</dbReference>
<dbReference type="PRINTS" id="PR00035">
    <property type="entry name" value="HTHGNTR"/>
</dbReference>
<dbReference type="Gene3D" id="1.20.120.530">
    <property type="entry name" value="GntR ligand-binding domain-like"/>
    <property type="match status" value="1"/>
</dbReference>
<evidence type="ECO:0000256" key="3">
    <source>
        <dbReference type="ARBA" id="ARBA00023163"/>
    </source>
</evidence>
<keyword evidence="1" id="KW-0805">Transcription regulation</keyword>
<dbReference type="InterPro" id="IPR036388">
    <property type="entry name" value="WH-like_DNA-bd_sf"/>
</dbReference>
<protein>
    <submittedName>
        <fullName evidence="5">GntR family transcriptional regulator</fullName>
    </submittedName>
</protein>
<feature type="domain" description="HTH gntR-type" evidence="4">
    <location>
        <begin position="12"/>
        <end position="79"/>
    </location>
</feature>
<dbReference type="CDD" id="cd07377">
    <property type="entry name" value="WHTH_GntR"/>
    <property type="match status" value="1"/>
</dbReference>
<sequence length="225" mass="25562">MSVPETRVIRRKTLHSEIVDHLRDMIVSGELGPGQKIPEKELCARFDISRTPLREALKALAAEGMIELLPQRGARVVTITDEELQELFPIIASMEALAGELACEVITDAQLEAITAMHLEMVVAYRESRHLDYSRLNRAIHFAIFEAAGNASLLSLYRNLELRIRNIRHTVRQLPSDWKEAVSDHEKILKALTERDRSRLAKVMREHVMNTAKTVRHSIDELVAS</sequence>
<evidence type="ECO:0000313" key="5">
    <source>
        <dbReference type="EMBL" id="OCR24434.1"/>
    </source>
</evidence>
<dbReference type="InterPro" id="IPR000524">
    <property type="entry name" value="Tscrpt_reg_HTH_GntR"/>
</dbReference>
<evidence type="ECO:0000313" key="6">
    <source>
        <dbReference type="Proteomes" id="UP000093104"/>
    </source>
</evidence>
<proteinExistence type="predicted"/>
<accession>A0A1C7Z317</accession>
<dbReference type="PROSITE" id="PS50949">
    <property type="entry name" value="HTH_GNTR"/>
    <property type="match status" value="1"/>
</dbReference>
<dbReference type="InterPro" id="IPR011711">
    <property type="entry name" value="GntR_C"/>
</dbReference>
<evidence type="ECO:0000256" key="1">
    <source>
        <dbReference type="ARBA" id="ARBA00023015"/>
    </source>
</evidence>